<comment type="caution">
    <text evidence="2">The sequence shown here is derived from an EMBL/GenBank/DDBJ whole genome shotgun (WGS) entry which is preliminary data.</text>
</comment>
<reference evidence="2 3" key="1">
    <citation type="submission" date="2015-01" db="EMBL/GenBank/DDBJ databases">
        <title>Evolution of Trichinella species and genotypes.</title>
        <authorList>
            <person name="Korhonen P.K."/>
            <person name="Edoardo P."/>
            <person name="Giuseppe L.R."/>
            <person name="Gasser R.B."/>
        </authorList>
    </citation>
    <scope>NUCLEOTIDE SEQUENCE [LARGE SCALE GENOMIC DNA]</scope>
    <source>
        <strain evidence="2">ISS141</strain>
    </source>
</reference>
<sequence length="156" mass="17014">LGTPITKTTVKHRPLDKYFNQSSLETGRHFDLTNLDNAGYSSKPYSTVYPGDMGSYPKNPPDVGTQPSKGILKKKPTMSTSSSSTPTDEESGYGSVPQVDRTSTSSSSSEKASKVNPSWTLKTSSKPFNIMDKLRRRIGNGERASEEYDRPSAAIT</sequence>
<evidence type="ECO:0000313" key="2">
    <source>
        <dbReference type="EMBL" id="KRX81081.1"/>
    </source>
</evidence>
<feature type="compositionally biased region" description="Polar residues" evidence="1">
    <location>
        <begin position="34"/>
        <end position="45"/>
    </location>
</feature>
<dbReference type="STRING" id="6337.A0A0V0WZG5"/>
<feature type="compositionally biased region" description="Basic and acidic residues" evidence="1">
    <location>
        <begin position="139"/>
        <end position="150"/>
    </location>
</feature>
<feature type="region of interest" description="Disordered" evidence="1">
    <location>
        <begin position="34"/>
        <end position="156"/>
    </location>
</feature>
<dbReference type="AlphaFoldDB" id="A0A0V0WZG5"/>
<evidence type="ECO:0000256" key="1">
    <source>
        <dbReference type="SAM" id="MobiDB-lite"/>
    </source>
</evidence>
<evidence type="ECO:0000313" key="3">
    <source>
        <dbReference type="Proteomes" id="UP000054815"/>
    </source>
</evidence>
<protein>
    <submittedName>
        <fullName evidence="2">Uncharacterized protein</fullName>
    </submittedName>
</protein>
<feature type="non-terminal residue" evidence="2">
    <location>
        <position position="1"/>
    </location>
</feature>
<feature type="compositionally biased region" description="Polar residues" evidence="1">
    <location>
        <begin position="115"/>
        <end position="127"/>
    </location>
</feature>
<name>A0A0V0WZG5_TRIPS</name>
<accession>A0A0V0WZG5</accession>
<feature type="non-terminal residue" evidence="2">
    <location>
        <position position="156"/>
    </location>
</feature>
<gene>
    <name evidence="2" type="ORF">T4E_4222</name>
</gene>
<organism evidence="2 3">
    <name type="scientific">Trichinella pseudospiralis</name>
    <name type="common">Parasitic roundworm</name>
    <dbReference type="NCBI Taxonomy" id="6337"/>
    <lineage>
        <taxon>Eukaryota</taxon>
        <taxon>Metazoa</taxon>
        <taxon>Ecdysozoa</taxon>
        <taxon>Nematoda</taxon>
        <taxon>Enoplea</taxon>
        <taxon>Dorylaimia</taxon>
        <taxon>Trichinellida</taxon>
        <taxon>Trichinellidae</taxon>
        <taxon>Trichinella</taxon>
    </lineage>
</organism>
<dbReference type="EMBL" id="JYDU01000795">
    <property type="protein sequence ID" value="KRX81081.1"/>
    <property type="molecule type" value="Genomic_DNA"/>
</dbReference>
<feature type="compositionally biased region" description="Low complexity" evidence="1">
    <location>
        <begin position="77"/>
        <end position="86"/>
    </location>
</feature>
<proteinExistence type="predicted"/>
<dbReference type="Proteomes" id="UP000054815">
    <property type="component" value="Unassembled WGS sequence"/>
</dbReference>